<comment type="similarity">
    <text evidence="1">Belongs to the enterotoxin A family.</text>
</comment>
<dbReference type="AlphaFoldDB" id="A0ABC9SHB6"/>
<dbReference type="Gene3D" id="3.90.210.10">
    <property type="entry name" value="Heat-Labile Enterotoxin, subunit A"/>
    <property type="match status" value="1"/>
</dbReference>
<evidence type="ECO:0000256" key="2">
    <source>
        <dbReference type="ARBA" id="ARBA00022656"/>
    </source>
</evidence>
<evidence type="ECO:0000256" key="4">
    <source>
        <dbReference type="ARBA" id="ARBA00022861"/>
    </source>
</evidence>
<name>A0ABC9SHB6_LEPBO</name>
<keyword evidence="2" id="KW-0800">Toxin</keyword>
<sequence>MKIMRKILIILVGFFLLGTLGNLYARRGRVIENPIDIVDVPYQNQVSSPPVESFYRADMLDPEQLRGSDGFWSAGMSTAPGNSDRSLFNHVTLGAHTGRSAYISATRTLSDAHIFGNSNISQDYYIYQIAGAPNIFDVQRSLGPYTPPHARGDVVALFRITWGQVYGWYHVSFGVRGEFVPNSMFDRGRYGNTTSSPGYPELAGFPQGDPRWGNRFFANIARCDDFLRSNTGRCYLREDKRDTDQKIYDKSYKKSRLPSLPIFKTPISKTASSKGIYISLSGYLSGLCYVSSKTKIECRSILNNGKLSSIKETVINDTGYEDSYMFGDVNNDQKNDFCRLVAGKNNLTLLKCNLGDGNGKFPNEVNFGTLDGGWASQGAADKRVIVKGIFGKAYFCRIVNGYEIACTELVRRNDGRGLVTFTQGKTRKTNGSYYYSTLVRQEGIFTDSNQDGIPDWCKVSYNATDFEIRFECWWSENGNQFSKKAIFTKAMEAKGVVAAANIMNSRISDLCFIPEYRQNSSVTCYDFPNELLYRSSPQFNYATRFIEAKNLMSKNDNALCATEVISKSKIMRLSCVSKYSKSSTGFSSVFSTSNFEDYGNVFNKKQTTIVYSNGRSLFCSIRQDTAGCVPLNQNAPSCQLIAPAQMRFARSFRIGLGLENFQGKNECLELNTKEGCYREDGICYKWDY</sequence>
<dbReference type="Proteomes" id="UP000012166">
    <property type="component" value="Unassembled WGS sequence"/>
</dbReference>
<protein>
    <submittedName>
        <fullName evidence="7">Heat-labile enterotoxin alpha chain</fullName>
    </submittedName>
</protein>
<dbReference type="PRINTS" id="PR00771">
    <property type="entry name" value="ENTEROTOXINA"/>
</dbReference>
<keyword evidence="6" id="KW-1015">Disulfide bond</keyword>
<dbReference type="Pfam" id="PF01375">
    <property type="entry name" value="Enterotoxin_a"/>
    <property type="match status" value="1"/>
</dbReference>
<evidence type="ECO:0000256" key="1">
    <source>
        <dbReference type="ARBA" id="ARBA00009092"/>
    </source>
</evidence>
<dbReference type="SUPFAM" id="SSF56399">
    <property type="entry name" value="ADP-ribosylation"/>
    <property type="match status" value="1"/>
</dbReference>
<organism evidence="7 8">
    <name type="scientific">Leptospira borgpetersenii str. Brem 328</name>
    <dbReference type="NCBI Taxonomy" id="1049780"/>
    <lineage>
        <taxon>Bacteria</taxon>
        <taxon>Pseudomonadati</taxon>
        <taxon>Spirochaetota</taxon>
        <taxon>Spirochaetia</taxon>
        <taxon>Leptospirales</taxon>
        <taxon>Leptospiraceae</taxon>
        <taxon>Leptospira</taxon>
    </lineage>
</organism>
<evidence type="ECO:0000256" key="3">
    <source>
        <dbReference type="ARBA" id="ARBA00022729"/>
    </source>
</evidence>
<proteinExistence type="inferred from homology"/>
<comment type="caution">
    <text evidence="7">The sequence shown here is derived from an EMBL/GenBank/DDBJ whole genome shotgun (WGS) entry which is preliminary data.</text>
</comment>
<reference evidence="7 8" key="1">
    <citation type="submission" date="2013-01" db="EMBL/GenBank/DDBJ databases">
        <authorList>
            <person name="Harkins D.M."/>
            <person name="Durkin A.S."/>
            <person name="Brinkac L.M."/>
            <person name="Haft D.H."/>
            <person name="Selengut J.D."/>
            <person name="Sanka R."/>
            <person name="DePew J."/>
            <person name="Purushe J."/>
            <person name="Hartskeerl R.A."/>
            <person name="Ahmed A."/>
            <person name="van der Linden H."/>
            <person name="Goris M.G.A."/>
            <person name="Vinetz J.M."/>
            <person name="Sutton G.G."/>
            <person name="Nierman W.C."/>
            <person name="Fouts D.E."/>
        </authorList>
    </citation>
    <scope>NUCLEOTIDE SEQUENCE [LARGE SCALE GENOMIC DNA]</scope>
    <source>
        <strain evidence="7 8">Brem 328</strain>
    </source>
</reference>
<evidence type="ECO:0000256" key="5">
    <source>
        <dbReference type="ARBA" id="ARBA00023026"/>
    </source>
</evidence>
<dbReference type="InterPro" id="IPR001144">
    <property type="entry name" value="Enterotoxin_A"/>
</dbReference>
<keyword evidence="3" id="KW-0732">Signal</keyword>
<keyword evidence="5" id="KW-0843">Virulence</keyword>
<evidence type="ECO:0000313" key="8">
    <source>
        <dbReference type="Proteomes" id="UP000012166"/>
    </source>
</evidence>
<keyword evidence="4" id="KW-0260">Enterotoxin</keyword>
<evidence type="ECO:0000256" key="6">
    <source>
        <dbReference type="ARBA" id="ARBA00023157"/>
    </source>
</evidence>
<dbReference type="EMBL" id="AHMS02000028">
    <property type="protein sequence ID" value="EMN17198.1"/>
    <property type="molecule type" value="Genomic_DNA"/>
</dbReference>
<dbReference type="GO" id="GO:0090729">
    <property type="term" value="F:toxin activity"/>
    <property type="evidence" value="ECO:0007669"/>
    <property type="project" value="UniProtKB-KW"/>
</dbReference>
<gene>
    <name evidence="7" type="ORF">LEP1GSC056_4198</name>
</gene>
<evidence type="ECO:0000313" key="7">
    <source>
        <dbReference type="EMBL" id="EMN17198.1"/>
    </source>
</evidence>
<accession>A0ABC9SHB6</accession>